<organism evidence="2 3">
    <name type="scientific">Pseudomonas shahriarae</name>
    <dbReference type="NCBI Taxonomy" id="2745512"/>
    <lineage>
        <taxon>Bacteria</taxon>
        <taxon>Pseudomonadati</taxon>
        <taxon>Pseudomonadota</taxon>
        <taxon>Gammaproteobacteria</taxon>
        <taxon>Pseudomonadales</taxon>
        <taxon>Pseudomonadaceae</taxon>
        <taxon>Pseudomonas</taxon>
    </lineage>
</organism>
<sequence length="117" mass="13108">MRAVYAYETDVLPLEYVRSVTLEQQSLLHMALQNFSADEARAQHYPGESRLQSAGAARGMIAVAPHDFAQGCRALNLGRLYQRHISEVFQLDTDEQPGQLIHGKWRGIACPPCCPIR</sequence>
<evidence type="ECO:0000259" key="1">
    <source>
        <dbReference type="Pfam" id="PF20178"/>
    </source>
</evidence>
<name>A0ABT5NC21_9PSED</name>
<dbReference type="InterPro" id="IPR046673">
    <property type="entry name" value="ToxA_N"/>
</dbReference>
<protein>
    <recommendedName>
        <fullName evidence="1">Dermonecrotic toxin N-terminal domain-containing protein</fullName>
    </recommendedName>
</protein>
<gene>
    <name evidence="2" type="ORF">M5G21_12920</name>
</gene>
<dbReference type="Proteomes" id="UP001148189">
    <property type="component" value="Unassembled WGS sequence"/>
</dbReference>
<dbReference type="Pfam" id="PF20178">
    <property type="entry name" value="ToxA_N"/>
    <property type="match status" value="1"/>
</dbReference>
<evidence type="ECO:0000313" key="2">
    <source>
        <dbReference type="EMBL" id="MDD0985851.1"/>
    </source>
</evidence>
<reference evidence="2" key="1">
    <citation type="submission" date="2022-05" db="EMBL/GenBank/DDBJ databases">
        <title>Novel Pseudomonas spp. Isolated from a Rainbow Trout Aquaculture Facility.</title>
        <authorList>
            <person name="Testerman T."/>
            <person name="Graf J."/>
        </authorList>
    </citation>
    <scope>NUCLEOTIDE SEQUENCE</scope>
    <source>
        <strain evidence="2">ID1050</strain>
    </source>
</reference>
<feature type="domain" description="Dermonecrotic toxin N-terminal" evidence="1">
    <location>
        <begin position="17"/>
        <end position="91"/>
    </location>
</feature>
<accession>A0ABT5NC21</accession>
<dbReference type="EMBL" id="JAMDHD010000020">
    <property type="protein sequence ID" value="MDD0985851.1"/>
    <property type="molecule type" value="Genomic_DNA"/>
</dbReference>
<keyword evidence="3" id="KW-1185">Reference proteome</keyword>
<evidence type="ECO:0000313" key="3">
    <source>
        <dbReference type="Proteomes" id="UP001148189"/>
    </source>
</evidence>
<proteinExistence type="predicted"/>
<comment type="caution">
    <text evidence="2">The sequence shown here is derived from an EMBL/GenBank/DDBJ whole genome shotgun (WGS) entry which is preliminary data.</text>
</comment>